<organism evidence="1 2">
    <name type="scientific">Phasianus colchicus</name>
    <name type="common">Common pheasant</name>
    <dbReference type="NCBI Taxonomy" id="9054"/>
    <lineage>
        <taxon>Eukaryota</taxon>
        <taxon>Metazoa</taxon>
        <taxon>Chordata</taxon>
        <taxon>Craniata</taxon>
        <taxon>Vertebrata</taxon>
        <taxon>Euteleostomi</taxon>
        <taxon>Archelosauria</taxon>
        <taxon>Archosauria</taxon>
        <taxon>Dinosauria</taxon>
        <taxon>Saurischia</taxon>
        <taxon>Theropoda</taxon>
        <taxon>Coelurosauria</taxon>
        <taxon>Aves</taxon>
        <taxon>Neognathae</taxon>
        <taxon>Galloanserae</taxon>
        <taxon>Galliformes</taxon>
        <taxon>Phasianidae</taxon>
        <taxon>Phasianinae</taxon>
        <taxon>Phasianus</taxon>
    </lineage>
</organism>
<dbReference type="Ensembl" id="ENSPCLT00000019960.1">
    <property type="protein sequence ID" value="ENSPCLP00000015146.1"/>
    <property type="gene ID" value="ENSPCLG00000012352.1"/>
</dbReference>
<sequence length="86" mass="9140">NSEAPGPASSRARHKAEAEAIEKELLEDYRFGRQQLIEIWGHACAVAVTKVRQKVGAEDPHCGGGASLLAALPPPSHLIPSHPLIS</sequence>
<dbReference type="Proteomes" id="UP000472261">
    <property type="component" value="Unplaced"/>
</dbReference>
<dbReference type="AlphaFoldDB" id="A0A669QLZ8"/>
<accession>A0A669QLZ8</accession>
<name>A0A669QLZ8_PHACC</name>
<reference evidence="1" key="2">
    <citation type="submission" date="2025-09" db="UniProtKB">
        <authorList>
            <consortium name="Ensembl"/>
        </authorList>
    </citation>
    <scope>IDENTIFICATION</scope>
</reference>
<protein>
    <submittedName>
        <fullName evidence="1">Uncharacterized protein</fullName>
    </submittedName>
</protein>
<evidence type="ECO:0000313" key="2">
    <source>
        <dbReference type="Proteomes" id="UP000472261"/>
    </source>
</evidence>
<evidence type="ECO:0000313" key="1">
    <source>
        <dbReference type="Ensembl" id="ENSPCLP00000015146.1"/>
    </source>
</evidence>
<reference evidence="1" key="1">
    <citation type="submission" date="2025-08" db="UniProtKB">
        <authorList>
            <consortium name="Ensembl"/>
        </authorList>
    </citation>
    <scope>IDENTIFICATION</scope>
</reference>
<proteinExistence type="predicted"/>
<keyword evidence="2" id="KW-1185">Reference proteome</keyword>